<gene>
    <name evidence="1" type="ORF">L1987_20379</name>
</gene>
<name>A0ACB9IRM7_9ASTR</name>
<proteinExistence type="predicted"/>
<accession>A0ACB9IRM7</accession>
<dbReference type="EMBL" id="CM042024">
    <property type="protein sequence ID" value="KAI3810757.1"/>
    <property type="molecule type" value="Genomic_DNA"/>
</dbReference>
<reference evidence="2" key="1">
    <citation type="journal article" date="2022" name="Mol. Ecol. Resour.">
        <title>The genomes of chicory, endive, great burdock and yacon provide insights into Asteraceae palaeo-polyploidization history and plant inulin production.</title>
        <authorList>
            <person name="Fan W."/>
            <person name="Wang S."/>
            <person name="Wang H."/>
            <person name="Wang A."/>
            <person name="Jiang F."/>
            <person name="Liu H."/>
            <person name="Zhao H."/>
            <person name="Xu D."/>
            <person name="Zhang Y."/>
        </authorList>
    </citation>
    <scope>NUCLEOTIDE SEQUENCE [LARGE SCALE GENOMIC DNA]</scope>
    <source>
        <strain evidence="2">cv. Yunnan</strain>
    </source>
</reference>
<evidence type="ECO:0000313" key="2">
    <source>
        <dbReference type="Proteomes" id="UP001056120"/>
    </source>
</evidence>
<reference evidence="1 2" key="2">
    <citation type="journal article" date="2022" name="Mol. Ecol. Resour.">
        <title>The genomes of chicory, endive, great burdock and yacon provide insights into Asteraceae paleo-polyploidization history and plant inulin production.</title>
        <authorList>
            <person name="Fan W."/>
            <person name="Wang S."/>
            <person name="Wang H."/>
            <person name="Wang A."/>
            <person name="Jiang F."/>
            <person name="Liu H."/>
            <person name="Zhao H."/>
            <person name="Xu D."/>
            <person name="Zhang Y."/>
        </authorList>
    </citation>
    <scope>NUCLEOTIDE SEQUENCE [LARGE SCALE GENOMIC DNA]</scope>
    <source>
        <strain evidence="2">cv. Yunnan</strain>
        <tissue evidence="1">Leaves</tissue>
    </source>
</reference>
<organism evidence="1 2">
    <name type="scientific">Smallanthus sonchifolius</name>
    <dbReference type="NCBI Taxonomy" id="185202"/>
    <lineage>
        <taxon>Eukaryota</taxon>
        <taxon>Viridiplantae</taxon>
        <taxon>Streptophyta</taxon>
        <taxon>Embryophyta</taxon>
        <taxon>Tracheophyta</taxon>
        <taxon>Spermatophyta</taxon>
        <taxon>Magnoliopsida</taxon>
        <taxon>eudicotyledons</taxon>
        <taxon>Gunneridae</taxon>
        <taxon>Pentapetalae</taxon>
        <taxon>asterids</taxon>
        <taxon>campanulids</taxon>
        <taxon>Asterales</taxon>
        <taxon>Asteraceae</taxon>
        <taxon>Asteroideae</taxon>
        <taxon>Heliantheae alliance</taxon>
        <taxon>Millerieae</taxon>
        <taxon>Smallanthus</taxon>
    </lineage>
</organism>
<keyword evidence="2" id="KW-1185">Reference proteome</keyword>
<protein>
    <submittedName>
        <fullName evidence="1">Uncharacterized protein</fullName>
    </submittedName>
</protein>
<dbReference type="Proteomes" id="UP001056120">
    <property type="component" value="Linkage Group LG07"/>
</dbReference>
<sequence>MEGFECCGDGRESDGRLGFAIEYKEVVKVNVDLFYPSAANLVAADGVLSTANLVAADKVAADRLKAVRRKLVPADNLKRSVTKALLLKL</sequence>
<comment type="caution">
    <text evidence="1">The sequence shown here is derived from an EMBL/GenBank/DDBJ whole genome shotgun (WGS) entry which is preliminary data.</text>
</comment>
<evidence type="ECO:0000313" key="1">
    <source>
        <dbReference type="EMBL" id="KAI3810757.1"/>
    </source>
</evidence>